<proteinExistence type="predicted"/>
<organism evidence="1 2">
    <name type="scientific">Polymorphobacter multimanifer</name>
    <dbReference type="NCBI Taxonomy" id="1070431"/>
    <lineage>
        <taxon>Bacteria</taxon>
        <taxon>Pseudomonadati</taxon>
        <taxon>Pseudomonadota</taxon>
        <taxon>Alphaproteobacteria</taxon>
        <taxon>Sphingomonadales</taxon>
        <taxon>Sphingosinicellaceae</taxon>
        <taxon>Polymorphobacter</taxon>
    </lineage>
</organism>
<dbReference type="RefSeq" id="WP_184203030.1">
    <property type="nucleotide sequence ID" value="NZ_JACIIV010000045.1"/>
</dbReference>
<dbReference type="Proteomes" id="UP000538147">
    <property type="component" value="Unassembled WGS sequence"/>
</dbReference>
<comment type="caution">
    <text evidence="1">The sequence shown here is derived from an EMBL/GenBank/DDBJ whole genome shotgun (WGS) entry which is preliminary data.</text>
</comment>
<keyword evidence="2" id="KW-1185">Reference proteome</keyword>
<name>A0A841LA13_9SPHN</name>
<dbReference type="EMBL" id="JACIIV010000045">
    <property type="protein sequence ID" value="MBB6229374.1"/>
    <property type="molecule type" value="Genomic_DNA"/>
</dbReference>
<reference evidence="1 2" key="1">
    <citation type="submission" date="2020-08" db="EMBL/GenBank/DDBJ databases">
        <title>Genomic Encyclopedia of Type Strains, Phase IV (KMG-IV): sequencing the most valuable type-strain genomes for metagenomic binning, comparative biology and taxonomic classification.</title>
        <authorList>
            <person name="Goeker M."/>
        </authorList>
    </citation>
    <scope>NUCLEOTIDE SEQUENCE [LARGE SCALE GENOMIC DNA]</scope>
    <source>
        <strain evidence="1 2">DSM 102189</strain>
    </source>
</reference>
<evidence type="ECO:0000313" key="1">
    <source>
        <dbReference type="EMBL" id="MBB6229374.1"/>
    </source>
</evidence>
<accession>A0A841LA13</accession>
<dbReference type="AlphaFoldDB" id="A0A841LA13"/>
<gene>
    <name evidence="1" type="ORF">FHS79_003575</name>
</gene>
<evidence type="ECO:0000313" key="2">
    <source>
        <dbReference type="Proteomes" id="UP000538147"/>
    </source>
</evidence>
<sequence>MDVTGALYGFGERSEERKNAFAALAQAVGAISRLDVESARHPLRSAWLRVEREVALAATARETGFEADHQSIVAARLGAVSLPRGHIQLGDLDDRARRWTPIAQRKGPPELRALVAKLAPLRGDRDLVALAERVARALGDCSQSSWEFDEGVLTGAPVLRNVPAEPGAVDAVDLALALPFALRRIGVTTTLLPGLAGRPRVFAREDVTPLAALSSWAAALELQAGQGAARLRELSAYAGLGRVPGGGVGRGWPSAIFG</sequence>
<protein>
    <submittedName>
        <fullName evidence="1">Uncharacterized protein</fullName>
    </submittedName>
</protein>